<dbReference type="OrthoDB" id="127107at2"/>
<dbReference type="PANTHER" id="PTHR35889">
    <property type="entry name" value="CYCLOINULO-OLIGOSACCHARIDE FRUCTANOTRANSFERASE-RELATED"/>
    <property type="match status" value="1"/>
</dbReference>
<feature type="signal peptide" evidence="1">
    <location>
        <begin position="1"/>
        <end position="21"/>
    </location>
</feature>
<evidence type="ECO:0000259" key="4">
    <source>
        <dbReference type="Pfam" id="PF07635"/>
    </source>
</evidence>
<keyword evidence="1" id="KW-0732">Signal</keyword>
<accession>A0A225DCY3</accession>
<dbReference type="InterPro" id="IPR011429">
    <property type="entry name" value="Cyt_c_Planctomycete-type"/>
</dbReference>
<dbReference type="Pfam" id="PF07587">
    <property type="entry name" value="PSD1"/>
    <property type="match status" value="1"/>
</dbReference>
<evidence type="ECO:0000259" key="2">
    <source>
        <dbReference type="Pfam" id="PF07583"/>
    </source>
</evidence>
<organism evidence="5 6">
    <name type="scientific">Fimbriiglobus ruber</name>
    <dbReference type="NCBI Taxonomy" id="1908690"/>
    <lineage>
        <taxon>Bacteria</taxon>
        <taxon>Pseudomonadati</taxon>
        <taxon>Planctomycetota</taxon>
        <taxon>Planctomycetia</taxon>
        <taxon>Gemmatales</taxon>
        <taxon>Gemmataceae</taxon>
        <taxon>Fimbriiglobus</taxon>
    </lineage>
</organism>
<dbReference type="EMBL" id="NIDE01000010">
    <property type="protein sequence ID" value="OWK39342.1"/>
    <property type="molecule type" value="Genomic_DNA"/>
</dbReference>
<feature type="domain" description="DUF1553" evidence="3">
    <location>
        <begin position="720"/>
        <end position="976"/>
    </location>
</feature>
<reference evidence="6" key="1">
    <citation type="submission" date="2017-06" db="EMBL/GenBank/DDBJ databases">
        <title>Genome analysis of Fimbriiglobus ruber SP5, the first member of the order Planctomycetales with confirmed chitinolytic capability.</title>
        <authorList>
            <person name="Ravin N.V."/>
            <person name="Rakitin A.L."/>
            <person name="Ivanova A.A."/>
            <person name="Beletsky A.V."/>
            <person name="Kulichevskaya I.S."/>
            <person name="Mardanov A.V."/>
            <person name="Dedysh S.N."/>
        </authorList>
    </citation>
    <scope>NUCLEOTIDE SEQUENCE [LARGE SCALE GENOMIC DNA]</scope>
    <source>
        <strain evidence="6">SP5</strain>
    </source>
</reference>
<evidence type="ECO:0000259" key="3">
    <source>
        <dbReference type="Pfam" id="PF07587"/>
    </source>
</evidence>
<name>A0A225DCY3_9BACT</name>
<feature type="chain" id="PRO_5012397997" description="Cytochrome c domain-containing protein" evidence="1">
    <location>
        <begin position="22"/>
        <end position="1031"/>
    </location>
</feature>
<dbReference type="Proteomes" id="UP000214646">
    <property type="component" value="Unassembled WGS sequence"/>
</dbReference>
<dbReference type="PANTHER" id="PTHR35889:SF3">
    <property type="entry name" value="F-BOX DOMAIN-CONTAINING PROTEIN"/>
    <property type="match status" value="1"/>
</dbReference>
<dbReference type="RefSeq" id="WP_088256833.1">
    <property type="nucleotide sequence ID" value="NZ_NIDE01000010.1"/>
</dbReference>
<dbReference type="Pfam" id="PF07635">
    <property type="entry name" value="PSCyt1"/>
    <property type="match status" value="1"/>
</dbReference>
<evidence type="ECO:0000313" key="6">
    <source>
        <dbReference type="Proteomes" id="UP000214646"/>
    </source>
</evidence>
<dbReference type="InterPro" id="IPR036909">
    <property type="entry name" value="Cyt_c-like_dom_sf"/>
</dbReference>
<evidence type="ECO:0000256" key="1">
    <source>
        <dbReference type="SAM" id="SignalP"/>
    </source>
</evidence>
<dbReference type="Pfam" id="PF07583">
    <property type="entry name" value="PSCyt2"/>
    <property type="match status" value="1"/>
</dbReference>
<feature type="domain" description="Cytochrome C Planctomycete-type" evidence="4">
    <location>
        <begin position="54"/>
        <end position="109"/>
    </location>
</feature>
<evidence type="ECO:0008006" key="7">
    <source>
        <dbReference type="Google" id="ProtNLM"/>
    </source>
</evidence>
<comment type="caution">
    <text evidence="5">The sequence shown here is derived from an EMBL/GenBank/DDBJ whole genome shotgun (WGS) entry which is preliminary data.</text>
</comment>
<dbReference type="GO" id="GO:0009055">
    <property type="term" value="F:electron transfer activity"/>
    <property type="evidence" value="ECO:0007669"/>
    <property type="project" value="InterPro"/>
</dbReference>
<evidence type="ECO:0000313" key="5">
    <source>
        <dbReference type="EMBL" id="OWK39342.1"/>
    </source>
</evidence>
<dbReference type="AlphaFoldDB" id="A0A225DCY3"/>
<keyword evidence="6" id="KW-1185">Reference proteome</keyword>
<proteinExistence type="predicted"/>
<dbReference type="InterPro" id="IPR022655">
    <property type="entry name" value="DUF1553"/>
</dbReference>
<protein>
    <recommendedName>
        <fullName evidence="7">Cytochrome c domain-containing protein</fullName>
    </recommendedName>
</protein>
<gene>
    <name evidence="5" type="ORF">FRUB_05905</name>
</gene>
<dbReference type="InterPro" id="IPR011444">
    <property type="entry name" value="DUF1549"/>
</dbReference>
<dbReference type="GO" id="GO:0020037">
    <property type="term" value="F:heme binding"/>
    <property type="evidence" value="ECO:0007669"/>
    <property type="project" value="InterPro"/>
</dbReference>
<feature type="domain" description="DUF1549" evidence="2">
    <location>
        <begin position="160"/>
        <end position="365"/>
    </location>
</feature>
<dbReference type="SUPFAM" id="SSF46626">
    <property type="entry name" value="Cytochrome c"/>
    <property type="match status" value="1"/>
</dbReference>
<sequence>MTHAIRFAVFALPLGLVAALAAAGAEPAAAPVPAAPSVAIDFNRDIRPILSNTCFACHGPDDKVRKGDLRLDTREGATAGSAVVPGKPAASELLKRVLTVDASEVMPPPKVGRKLTAKEIATLTEWIKQGAPYAKHWSYAKPVRAALPMVKDGAWAKNAIDAFILTRLERDGLKPQPEADRYTLVRRVALDLTGLPPTAAEVDAFVTDKSADAYEKMVDRVLAKPGYGEHWARMWLDLARYADSAGYADDPPRTIWGYRDYVIKSFNANKPFDQFTIEQLAGDLLPNPTDEQLVATAFHRNTLTNNEGGTNDEEFRNVAVVDRVNTTMAVWMGTSMACAQCHTHKFDPITQKEYFRFFALLNNTQDADRSDESPTLPLFTDEQKSKKAALEQEIAALEKTLKAPSATVLAGRAKWEASAPHAVTWTTPKPAAFEAKSKAKGEILETGAVFVPKAGASTDTYTVRIPITTDKLTAVRLEALPHAALPGKSAGHASNFVVSAVQAVLALPPAKTPAGAAPAAALVKPIKFTAAYADYAQAGFEPTNIVAPQKNKGWAVAGAADQPHALTLVPSAPVAVPPGSTLVVTLEQNTTFANHVLGHFRLGYTADANAVEVAKIPADVLADLNLDAAKRTAAQTARLTRFYLTVAPELKADRDRLAAAKTDLAAIKPATTVPIYRELPANQRRTTKVQIRGNFQDLADAVTEGVPAAWHAMPKETAPNRLALARWLVDADNPLTPRVIANRFWESVFGTGLVRTSEEFGSQGELPTHPELLDWLATELVREKWDVKKFLKTLVTSAAYRQSSKVTPEALEKDPDNRLLSRGPRHRLQAETVRDQALAVSGLLSAKMYGPSVKPPQPSFGLSAAFGRTLDWQTSAGEDKYRRGLYTEWRRTNPYPSMAAFDAPSREACTIRRLRSNTPLQALVTLNDPVYIEAAQALARKMAAAPGPPAEKVAVGFRACVVRPPSEKEAARLIELYQQAKAEYAKDLAKAAKMATEPLGPLPKGADTVDLAAWTVVGNVLLNLDEMFMRR</sequence>